<keyword evidence="1" id="KW-0812">Transmembrane</keyword>
<feature type="transmembrane region" description="Helical" evidence="1">
    <location>
        <begin position="7"/>
        <end position="27"/>
    </location>
</feature>
<gene>
    <name evidence="2" type="ORF">HUT05_40555</name>
</gene>
<reference evidence="2 3" key="1">
    <citation type="submission" date="2020-06" db="EMBL/GenBank/DDBJ databases">
        <title>Genome mining for natural products.</title>
        <authorList>
            <person name="Zhang B."/>
            <person name="Shi J."/>
            <person name="Ge H."/>
        </authorList>
    </citation>
    <scope>NUCLEOTIDE SEQUENCE [LARGE SCALE GENOMIC DNA]</scope>
    <source>
        <strain evidence="2 3">NA02069</strain>
    </source>
</reference>
<accession>A0A7H8TIM3</accession>
<dbReference type="EMBL" id="CP056041">
    <property type="protein sequence ID" value="QKZ23107.1"/>
    <property type="molecule type" value="Genomic_DNA"/>
</dbReference>
<name>A0A7H8TIM3_STRCX</name>
<dbReference type="Proteomes" id="UP000509418">
    <property type="component" value="Chromosome"/>
</dbReference>
<keyword evidence="1" id="KW-0472">Membrane</keyword>
<keyword evidence="3" id="KW-1185">Reference proteome</keyword>
<evidence type="ECO:0000313" key="2">
    <source>
        <dbReference type="EMBL" id="QKZ23107.1"/>
    </source>
</evidence>
<feature type="transmembrane region" description="Helical" evidence="1">
    <location>
        <begin position="33"/>
        <end position="55"/>
    </location>
</feature>
<keyword evidence="1" id="KW-1133">Transmembrane helix</keyword>
<evidence type="ECO:0000313" key="3">
    <source>
        <dbReference type="Proteomes" id="UP000509418"/>
    </source>
</evidence>
<protein>
    <submittedName>
        <fullName evidence="2">Uncharacterized protein</fullName>
    </submittedName>
</protein>
<evidence type="ECO:0000256" key="1">
    <source>
        <dbReference type="SAM" id="Phobius"/>
    </source>
</evidence>
<dbReference type="AlphaFoldDB" id="A0A7H8TIM3"/>
<dbReference type="RefSeq" id="WP_176577953.1">
    <property type="nucleotide sequence ID" value="NZ_CBDRGH010000031.1"/>
</dbReference>
<proteinExistence type="predicted"/>
<organism evidence="2 3">
    <name type="scientific">Streptomyces chartreusis</name>
    <dbReference type="NCBI Taxonomy" id="1969"/>
    <lineage>
        <taxon>Bacteria</taxon>
        <taxon>Bacillati</taxon>
        <taxon>Actinomycetota</taxon>
        <taxon>Actinomycetes</taxon>
        <taxon>Kitasatosporales</taxon>
        <taxon>Streptomycetaceae</taxon>
        <taxon>Streptomyces</taxon>
    </lineage>
</organism>
<sequence>MLTFFPSFILIHTVMVYITGLVVNLITTGVNRAWWLGLVLYMIWMAVVAAGWAAASPLTLRYPRAVQKTGKFLIGWAKGFLEWRHPRATYLEKAISPFSWPNGTLPTSEEYATLHDNGFRDLTWIKPSFLM</sequence>